<dbReference type="AlphaFoldDB" id="A0A6J0L4T4"/>
<dbReference type="OrthoDB" id="1918435at2759"/>
<organism evidence="2 3">
    <name type="scientific">Raphanus sativus</name>
    <name type="common">Radish</name>
    <name type="synonym">Raphanus raphanistrum var. sativus</name>
    <dbReference type="NCBI Taxonomy" id="3726"/>
    <lineage>
        <taxon>Eukaryota</taxon>
        <taxon>Viridiplantae</taxon>
        <taxon>Streptophyta</taxon>
        <taxon>Embryophyta</taxon>
        <taxon>Tracheophyta</taxon>
        <taxon>Spermatophyta</taxon>
        <taxon>Magnoliopsida</taxon>
        <taxon>eudicotyledons</taxon>
        <taxon>Gunneridae</taxon>
        <taxon>Pentapetalae</taxon>
        <taxon>rosids</taxon>
        <taxon>malvids</taxon>
        <taxon>Brassicales</taxon>
        <taxon>Brassicaceae</taxon>
        <taxon>Brassiceae</taxon>
        <taxon>Raphanus</taxon>
    </lineage>
</organism>
<dbReference type="InterPro" id="IPR002160">
    <property type="entry name" value="Prot_inh_Kunz-lg"/>
</dbReference>
<evidence type="ECO:0000256" key="1">
    <source>
        <dbReference type="SAM" id="SignalP"/>
    </source>
</evidence>
<proteinExistence type="predicted"/>
<dbReference type="Pfam" id="PF00197">
    <property type="entry name" value="Kunitz_legume"/>
    <property type="match status" value="1"/>
</dbReference>
<dbReference type="PANTHER" id="PTHR33107">
    <property type="entry name" value="KUNITZ TRYPSIN INHIBITOR 2"/>
    <property type="match status" value="1"/>
</dbReference>
<dbReference type="PROSITE" id="PS00283">
    <property type="entry name" value="SOYBEAN_KUNITZ"/>
    <property type="match status" value="1"/>
</dbReference>
<dbReference type="SUPFAM" id="SSF50386">
    <property type="entry name" value="STI-like"/>
    <property type="match status" value="1"/>
</dbReference>
<evidence type="ECO:0000313" key="2">
    <source>
        <dbReference type="Proteomes" id="UP000504610"/>
    </source>
</evidence>
<dbReference type="SMART" id="SM00452">
    <property type="entry name" value="STI"/>
    <property type="match status" value="1"/>
</dbReference>
<reference evidence="2" key="1">
    <citation type="journal article" date="2019" name="Database">
        <title>The radish genome database (RadishGD): an integrated information resource for radish genomics.</title>
        <authorList>
            <person name="Yu H.J."/>
            <person name="Baek S."/>
            <person name="Lee Y.J."/>
            <person name="Cho A."/>
            <person name="Mun J.H."/>
        </authorList>
    </citation>
    <scope>NUCLEOTIDE SEQUENCE [LARGE SCALE GENOMIC DNA]</scope>
    <source>
        <strain evidence="2">cv. WK10039</strain>
    </source>
</reference>
<name>A0A6J0L4T4_RAPSA</name>
<keyword evidence="1" id="KW-0732">Signal</keyword>
<sequence>MSALLPLASSLITLLLAAAICIHGEESVRDTNGNEVRIDEQYFIQPINTKSDGGGLVPLDDPFTSCQPLGITEAFWGEPGVPVNIAYRSGFITPLKVIKTNLNITVEFKYNLCMELSKFWEVEGSPRNPAQPAIRIGGSPKEPSSWFKIEKVGEEEKNTYKLTTPAGTVGAIPIPGSTPRLVLTNDVSKVISVKFMKVNDATTSQDHVM</sequence>
<reference evidence="3" key="2">
    <citation type="submission" date="2025-08" db="UniProtKB">
        <authorList>
            <consortium name="RefSeq"/>
        </authorList>
    </citation>
    <scope>IDENTIFICATION</scope>
    <source>
        <tissue evidence="3">Leaf</tissue>
    </source>
</reference>
<dbReference type="KEGG" id="rsz:108826275"/>
<dbReference type="GO" id="GO:0004866">
    <property type="term" value="F:endopeptidase inhibitor activity"/>
    <property type="evidence" value="ECO:0007669"/>
    <property type="project" value="InterPro"/>
</dbReference>
<dbReference type="PANTHER" id="PTHR33107:SF89">
    <property type="entry name" value="KUNITZ TRYPSIN INHIBITOR 2"/>
    <property type="match status" value="1"/>
</dbReference>
<keyword evidence="2" id="KW-1185">Reference proteome</keyword>
<dbReference type="Proteomes" id="UP000504610">
    <property type="component" value="Chromosome 9"/>
</dbReference>
<dbReference type="InterPro" id="IPR011065">
    <property type="entry name" value="Kunitz_inhibitor_STI-like_sf"/>
</dbReference>
<evidence type="ECO:0000313" key="3">
    <source>
        <dbReference type="RefSeq" id="XP_018455162.1"/>
    </source>
</evidence>
<dbReference type="GeneID" id="108826275"/>
<dbReference type="Gene3D" id="2.80.10.50">
    <property type="match status" value="1"/>
</dbReference>
<accession>A0A6J0L4T4</accession>
<protein>
    <submittedName>
        <fullName evidence="3">Kunitz trypsin inhibitor 2-like</fullName>
    </submittedName>
</protein>
<feature type="chain" id="PRO_5026789781" evidence="1">
    <location>
        <begin position="20"/>
        <end position="209"/>
    </location>
</feature>
<gene>
    <name evidence="3" type="primary">LOC108826275</name>
</gene>
<dbReference type="RefSeq" id="XP_018455162.1">
    <property type="nucleotide sequence ID" value="XM_018599660.2"/>
</dbReference>
<feature type="signal peptide" evidence="1">
    <location>
        <begin position="1"/>
        <end position="19"/>
    </location>
</feature>